<dbReference type="AlphaFoldDB" id="A0A2S8S879"/>
<protein>
    <submittedName>
        <fullName evidence="1">Uncharacterized protein</fullName>
    </submittedName>
</protein>
<accession>A0A2S8S879</accession>
<comment type="caution">
    <text evidence="1">The sequence shown here is derived from an EMBL/GenBank/DDBJ whole genome shotgun (WGS) entry which is preliminary data.</text>
</comment>
<evidence type="ECO:0000313" key="2">
    <source>
        <dbReference type="Proteomes" id="UP000238338"/>
    </source>
</evidence>
<dbReference type="EMBL" id="PVEP01000003">
    <property type="protein sequence ID" value="PQV56969.1"/>
    <property type="molecule type" value="Genomic_DNA"/>
</dbReference>
<keyword evidence="2" id="KW-1185">Reference proteome</keyword>
<name>A0A2S8S879_9RHOB</name>
<sequence>MLVGFFLRRIVTVTLCAGSFWLGIKTDRLFTANPAAAPVAADCGGTTDGN</sequence>
<organism evidence="1 2">
    <name type="scientific">Albidovulum denitrificans</name>
    <dbReference type="NCBI Taxonomy" id="404881"/>
    <lineage>
        <taxon>Bacteria</taxon>
        <taxon>Pseudomonadati</taxon>
        <taxon>Pseudomonadota</taxon>
        <taxon>Alphaproteobacteria</taxon>
        <taxon>Rhodobacterales</taxon>
        <taxon>Paracoccaceae</taxon>
        <taxon>Albidovulum</taxon>
    </lineage>
</organism>
<proteinExistence type="predicted"/>
<gene>
    <name evidence="1" type="ORF">LX70_01824</name>
</gene>
<evidence type="ECO:0000313" key="1">
    <source>
        <dbReference type="EMBL" id="PQV56969.1"/>
    </source>
</evidence>
<dbReference type="RefSeq" id="WP_170076159.1">
    <property type="nucleotide sequence ID" value="NZ_PVEP01000003.1"/>
</dbReference>
<reference evidence="1 2" key="1">
    <citation type="submission" date="2018-02" db="EMBL/GenBank/DDBJ databases">
        <title>Genomic Encyclopedia of Archaeal and Bacterial Type Strains, Phase II (KMG-II): from individual species to whole genera.</title>
        <authorList>
            <person name="Goeker M."/>
        </authorList>
    </citation>
    <scope>NUCLEOTIDE SEQUENCE [LARGE SCALE GENOMIC DNA]</scope>
    <source>
        <strain evidence="1 2">DSM 18921</strain>
    </source>
</reference>
<dbReference type="Proteomes" id="UP000238338">
    <property type="component" value="Unassembled WGS sequence"/>
</dbReference>